<comment type="similarity">
    <text evidence="2 10">Belongs to the ABC-4 integral membrane protein family. FtsX subfamily.</text>
</comment>
<evidence type="ECO:0000256" key="8">
    <source>
        <dbReference type="ARBA" id="ARBA00023136"/>
    </source>
</evidence>
<dbReference type="Gene3D" id="3.30.70.3040">
    <property type="match status" value="1"/>
</dbReference>
<keyword evidence="6 11" id="KW-0812">Transmembrane</keyword>
<dbReference type="PANTHER" id="PTHR47755:SF1">
    <property type="entry name" value="CELL DIVISION PROTEIN FTSX"/>
    <property type="match status" value="1"/>
</dbReference>
<dbReference type="PIRSF" id="PIRSF003097">
    <property type="entry name" value="FtsX"/>
    <property type="match status" value="1"/>
</dbReference>
<dbReference type="Pfam" id="PF18075">
    <property type="entry name" value="FtsX_ECD"/>
    <property type="match status" value="1"/>
</dbReference>
<evidence type="ECO:0000256" key="5">
    <source>
        <dbReference type="ARBA" id="ARBA00022618"/>
    </source>
</evidence>
<keyword evidence="8 10" id="KW-0472">Membrane</keyword>
<keyword evidence="9 10" id="KW-0131">Cell cycle</keyword>
<evidence type="ECO:0000256" key="7">
    <source>
        <dbReference type="ARBA" id="ARBA00022989"/>
    </source>
</evidence>
<organism evidence="14 15">
    <name type="scientific">candidate division WS6 bacterium GW2011_GWF2_39_15</name>
    <dbReference type="NCBI Taxonomy" id="1619100"/>
    <lineage>
        <taxon>Bacteria</taxon>
        <taxon>Candidatus Dojkabacteria</taxon>
    </lineage>
</organism>
<keyword evidence="5 10" id="KW-0132">Cell division</keyword>
<evidence type="ECO:0000256" key="9">
    <source>
        <dbReference type="ARBA" id="ARBA00023306"/>
    </source>
</evidence>
<dbReference type="STRING" id="1619100.UT34_C0001G0065"/>
<dbReference type="InterPro" id="IPR004513">
    <property type="entry name" value="FtsX"/>
</dbReference>
<sequence>METLSRLLKSTKTNLIRNKWLSLSTIFVISIVFTISASFIGLAIIGQKTVSYYEKKAQVIVFFKKEAPEAEIFKFRDKINDSEIVENIEYVSKEQALEIYKQDFEDDPDLVETITADTLPPSLNIRAKTIGNLQTIIKNINQEKERNAYVDEVFYFKDVLDNIKALSQFISYAAIILITGLAAISFSLIMVTIGFNILAHKNEIEIMHLVGSTDQYIRVPFILEGAFYGITGGIISSTLILLPWYLAMHFLYGSDFHYWVSQILNDLSLPYLKSFDPLFTLVFLLIQIGIGVFFGSVSSYFAVLKYLNLKTK</sequence>
<comment type="caution">
    <text evidence="14">The sequence shown here is derived from an EMBL/GenBank/DDBJ whole genome shotgun (WGS) entry which is preliminary data.</text>
</comment>
<comment type="subcellular location">
    <subcellularLocation>
        <location evidence="1">Cell membrane</location>
        <topology evidence="1">Multi-pass membrane protein</topology>
    </subcellularLocation>
</comment>
<evidence type="ECO:0000256" key="2">
    <source>
        <dbReference type="ARBA" id="ARBA00007379"/>
    </source>
</evidence>
<dbReference type="PANTHER" id="PTHR47755">
    <property type="entry name" value="CELL DIVISION PROTEIN FTSX"/>
    <property type="match status" value="1"/>
</dbReference>
<evidence type="ECO:0000256" key="6">
    <source>
        <dbReference type="ARBA" id="ARBA00022692"/>
    </source>
</evidence>
<evidence type="ECO:0000259" key="13">
    <source>
        <dbReference type="Pfam" id="PF18075"/>
    </source>
</evidence>
<name>A0A0G0Q6H9_9BACT</name>
<keyword evidence="7 11" id="KW-1133">Transmembrane helix</keyword>
<dbReference type="InterPro" id="IPR003838">
    <property type="entry name" value="ABC3_permease_C"/>
</dbReference>
<evidence type="ECO:0000256" key="11">
    <source>
        <dbReference type="SAM" id="Phobius"/>
    </source>
</evidence>
<feature type="transmembrane region" description="Helical" evidence="11">
    <location>
        <begin position="278"/>
        <end position="303"/>
    </location>
</feature>
<feature type="domain" description="ABC3 transporter permease C-terminal" evidence="12">
    <location>
        <begin position="176"/>
        <end position="309"/>
    </location>
</feature>
<accession>A0A0G0Q6H9</accession>
<dbReference type="Proteomes" id="UP000034799">
    <property type="component" value="Unassembled WGS sequence"/>
</dbReference>
<feature type="domain" description="FtsX extracellular" evidence="13">
    <location>
        <begin position="58"/>
        <end position="142"/>
    </location>
</feature>
<dbReference type="InterPro" id="IPR040690">
    <property type="entry name" value="FtsX_ECD"/>
</dbReference>
<dbReference type="Pfam" id="PF02687">
    <property type="entry name" value="FtsX"/>
    <property type="match status" value="1"/>
</dbReference>
<dbReference type="GO" id="GO:0051301">
    <property type="term" value="P:cell division"/>
    <property type="evidence" value="ECO:0007669"/>
    <property type="project" value="UniProtKB-KW"/>
</dbReference>
<proteinExistence type="inferred from homology"/>
<evidence type="ECO:0000256" key="4">
    <source>
        <dbReference type="ARBA" id="ARBA00022475"/>
    </source>
</evidence>
<dbReference type="GO" id="GO:0005886">
    <property type="term" value="C:plasma membrane"/>
    <property type="evidence" value="ECO:0007669"/>
    <property type="project" value="UniProtKB-SubCell"/>
</dbReference>
<evidence type="ECO:0000256" key="1">
    <source>
        <dbReference type="ARBA" id="ARBA00004651"/>
    </source>
</evidence>
<keyword evidence="4 10" id="KW-1003">Cell membrane</keyword>
<evidence type="ECO:0000259" key="12">
    <source>
        <dbReference type="Pfam" id="PF02687"/>
    </source>
</evidence>
<dbReference type="EMBL" id="LBWK01000001">
    <property type="protein sequence ID" value="KKR06025.1"/>
    <property type="molecule type" value="Genomic_DNA"/>
</dbReference>
<feature type="transmembrane region" description="Helical" evidence="11">
    <location>
        <begin position="169"/>
        <end position="198"/>
    </location>
</feature>
<reference evidence="14 15" key="1">
    <citation type="journal article" date="2015" name="Nature">
        <title>rRNA introns, odd ribosomes, and small enigmatic genomes across a large radiation of phyla.</title>
        <authorList>
            <person name="Brown C.T."/>
            <person name="Hug L.A."/>
            <person name="Thomas B.C."/>
            <person name="Sharon I."/>
            <person name="Castelle C.J."/>
            <person name="Singh A."/>
            <person name="Wilkins M.J."/>
            <person name="Williams K.H."/>
            <person name="Banfield J.F."/>
        </authorList>
    </citation>
    <scope>NUCLEOTIDE SEQUENCE [LARGE SCALE GENOMIC DNA]</scope>
</reference>
<evidence type="ECO:0000313" key="15">
    <source>
        <dbReference type="Proteomes" id="UP000034799"/>
    </source>
</evidence>
<feature type="transmembrane region" description="Helical" evidence="11">
    <location>
        <begin position="20"/>
        <end position="45"/>
    </location>
</feature>
<gene>
    <name evidence="14" type="ORF">UT34_C0001G0065</name>
</gene>
<evidence type="ECO:0000256" key="10">
    <source>
        <dbReference type="PIRNR" id="PIRNR003097"/>
    </source>
</evidence>
<feature type="transmembrane region" description="Helical" evidence="11">
    <location>
        <begin position="219"/>
        <end position="246"/>
    </location>
</feature>
<protein>
    <recommendedName>
        <fullName evidence="3 10">Cell division protein FtsX</fullName>
    </recommendedName>
</protein>
<evidence type="ECO:0000313" key="14">
    <source>
        <dbReference type="EMBL" id="KKR06025.1"/>
    </source>
</evidence>
<evidence type="ECO:0000256" key="3">
    <source>
        <dbReference type="ARBA" id="ARBA00021907"/>
    </source>
</evidence>
<dbReference type="AlphaFoldDB" id="A0A0G0Q6H9"/>